<organism evidence="2 3">
    <name type="scientific">Hyaloscypha variabilis (strain UAMH 11265 / GT02V1 / F)</name>
    <name type="common">Meliniomyces variabilis</name>
    <dbReference type="NCBI Taxonomy" id="1149755"/>
    <lineage>
        <taxon>Eukaryota</taxon>
        <taxon>Fungi</taxon>
        <taxon>Dikarya</taxon>
        <taxon>Ascomycota</taxon>
        <taxon>Pezizomycotina</taxon>
        <taxon>Leotiomycetes</taxon>
        <taxon>Helotiales</taxon>
        <taxon>Hyaloscyphaceae</taxon>
        <taxon>Hyaloscypha</taxon>
        <taxon>Hyaloscypha variabilis</taxon>
    </lineage>
</organism>
<keyword evidence="3" id="KW-1185">Reference proteome</keyword>
<evidence type="ECO:0000313" key="2">
    <source>
        <dbReference type="EMBL" id="PMD34900.1"/>
    </source>
</evidence>
<sequence>MSSFSYPCSNHATHGSVDVQVLTFTTLPFSRSKVPYTSMLTTLMHSSAGDCSSSSPSTSAIEQEALYNSRTLAYVTDPTASHIQHSHKSAEQSKASHTSSMKEYLDEFDTTMAMAAQK</sequence>
<dbReference type="Proteomes" id="UP000235786">
    <property type="component" value="Unassembled WGS sequence"/>
</dbReference>
<dbReference type="AlphaFoldDB" id="A0A2J6R8R2"/>
<proteinExistence type="predicted"/>
<evidence type="ECO:0000313" key="3">
    <source>
        <dbReference type="Proteomes" id="UP000235786"/>
    </source>
</evidence>
<accession>A0A2J6R8R2</accession>
<gene>
    <name evidence="2" type="ORF">L207DRAFT_128724</name>
</gene>
<feature type="compositionally biased region" description="Polar residues" evidence="1">
    <location>
        <begin position="92"/>
        <end position="101"/>
    </location>
</feature>
<feature type="region of interest" description="Disordered" evidence="1">
    <location>
        <begin position="79"/>
        <end position="101"/>
    </location>
</feature>
<reference evidence="2 3" key="1">
    <citation type="submission" date="2016-04" db="EMBL/GenBank/DDBJ databases">
        <title>A degradative enzymes factory behind the ericoid mycorrhizal symbiosis.</title>
        <authorList>
            <consortium name="DOE Joint Genome Institute"/>
            <person name="Martino E."/>
            <person name="Morin E."/>
            <person name="Grelet G."/>
            <person name="Kuo A."/>
            <person name="Kohler A."/>
            <person name="Daghino S."/>
            <person name="Barry K."/>
            <person name="Choi C."/>
            <person name="Cichocki N."/>
            <person name="Clum A."/>
            <person name="Copeland A."/>
            <person name="Hainaut M."/>
            <person name="Haridas S."/>
            <person name="Labutti K."/>
            <person name="Lindquist E."/>
            <person name="Lipzen A."/>
            <person name="Khouja H.-R."/>
            <person name="Murat C."/>
            <person name="Ohm R."/>
            <person name="Olson A."/>
            <person name="Spatafora J."/>
            <person name="Veneault-Fourrey C."/>
            <person name="Henrissat B."/>
            <person name="Grigoriev I."/>
            <person name="Martin F."/>
            <person name="Perotto S."/>
        </authorList>
    </citation>
    <scope>NUCLEOTIDE SEQUENCE [LARGE SCALE GENOMIC DNA]</scope>
    <source>
        <strain evidence="2 3">F</strain>
    </source>
</reference>
<protein>
    <submittedName>
        <fullName evidence="2">Uncharacterized protein</fullName>
    </submittedName>
</protein>
<name>A0A2J6R8R2_HYAVF</name>
<evidence type="ECO:0000256" key="1">
    <source>
        <dbReference type="SAM" id="MobiDB-lite"/>
    </source>
</evidence>
<dbReference type="EMBL" id="KZ613953">
    <property type="protein sequence ID" value="PMD34900.1"/>
    <property type="molecule type" value="Genomic_DNA"/>
</dbReference>